<reference evidence="4 5" key="1">
    <citation type="submission" date="2020-08" db="EMBL/GenBank/DDBJ databases">
        <title>Bridging the membrane lipid divide: bacteria of the FCB group superphylum have the potential to synthesize archaeal ether lipids.</title>
        <authorList>
            <person name="Villanueva L."/>
            <person name="Von Meijenfeldt F.A.B."/>
            <person name="Westbye A.B."/>
            <person name="Yadav S."/>
            <person name="Hopmans E.C."/>
            <person name="Dutilh B.E."/>
            <person name="Sinninghe Damste J.S."/>
        </authorList>
    </citation>
    <scope>NUCLEOTIDE SEQUENCE [LARGE SCALE GENOMIC DNA]</scope>
    <source>
        <strain evidence="4">NIOZ-UU36</strain>
    </source>
</reference>
<dbReference type="AlphaFoldDB" id="A0A8J6NHW4"/>
<feature type="coiled-coil region" evidence="1">
    <location>
        <begin position="23"/>
        <end position="50"/>
    </location>
</feature>
<sequence length="320" mass="36869">MNIRLLKKWSEDLAGQFSRRLTGKEKERFLDKIEEELQECNSESERIKIKHWGFTNRLLFTKCEKPEVVFLAHYDTPTIMPWGISSAFTLFGHTRQVLASIFLIILTLTLSAIYHWLEFNGFGYWATIYLMITSILLVIPIFFPNPNNAEDNTSGVIGLLALAEQIKDESFKEKVQFVFLDNEEWGLIGSNALKRIWQKDNHLRANTAIINLDCVSRGEVPLLVYHHNNRVAQEVLPFLQEHLPQTQMLDMKRVPLSDNYTFREKGAIDISYADKTIIPGGFYIPKIHTPSDKDFSPAKTAQLINALTEFLEEKFTDTIA</sequence>
<evidence type="ECO:0000313" key="5">
    <source>
        <dbReference type="Proteomes" id="UP000614469"/>
    </source>
</evidence>
<protein>
    <submittedName>
        <fullName evidence="4">M28 family peptidase</fullName>
    </submittedName>
</protein>
<dbReference type="Pfam" id="PF04389">
    <property type="entry name" value="Peptidase_M28"/>
    <property type="match status" value="1"/>
</dbReference>
<feature type="domain" description="Peptidase M28" evidence="3">
    <location>
        <begin position="149"/>
        <end position="293"/>
    </location>
</feature>
<dbReference type="EMBL" id="JACNJN010000044">
    <property type="protein sequence ID" value="MBC8334083.1"/>
    <property type="molecule type" value="Genomic_DNA"/>
</dbReference>
<comment type="caution">
    <text evidence="4">The sequence shown here is derived from an EMBL/GenBank/DDBJ whole genome shotgun (WGS) entry which is preliminary data.</text>
</comment>
<dbReference type="InterPro" id="IPR007484">
    <property type="entry name" value="Peptidase_M28"/>
</dbReference>
<organism evidence="4 5">
    <name type="scientific">Candidatus Desulfolinea nitratireducens</name>
    <dbReference type="NCBI Taxonomy" id="2841698"/>
    <lineage>
        <taxon>Bacteria</taxon>
        <taxon>Bacillati</taxon>
        <taxon>Chloroflexota</taxon>
        <taxon>Anaerolineae</taxon>
        <taxon>Anaerolineales</taxon>
        <taxon>Anaerolineales incertae sedis</taxon>
        <taxon>Candidatus Desulfolinea</taxon>
    </lineage>
</organism>
<keyword evidence="2" id="KW-0472">Membrane</keyword>
<gene>
    <name evidence="4" type="ORF">H8E29_02360</name>
</gene>
<name>A0A8J6NHW4_9CHLR</name>
<dbReference type="Gene3D" id="3.40.630.10">
    <property type="entry name" value="Zn peptidases"/>
    <property type="match status" value="1"/>
</dbReference>
<feature type="transmembrane region" description="Helical" evidence="2">
    <location>
        <begin position="123"/>
        <end position="143"/>
    </location>
</feature>
<keyword evidence="2" id="KW-1133">Transmembrane helix</keyword>
<evidence type="ECO:0000313" key="4">
    <source>
        <dbReference type="EMBL" id="MBC8334083.1"/>
    </source>
</evidence>
<evidence type="ECO:0000256" key="2">
    <source>
        <dbReference type="SAM" id="Phobius"/>
    </source>
</evidence>
<dbReference type="SUPFAM" id="SSF53187">
    <property type="entry name" value="Zn-dependent exopeptidases"/>
    <property type="match status" value="1"/>
</dbReference>
<accession>A0A8J6NHW4</accession>
<keyword evidence="1" id="KW-0175">Coiled coil</keyword>
<keyword evidence="2" id="KW-0812">Transmembrane</keyword>
<dbReference type="Proteomes" id="UP000614469">
    <property type="component" value="Unassembled WGS sequence"/>
</dbReference>
<feature type="transmembrane region" description="Helical" evidence="2">
    <location>
        <begin position="97"/>
        <end position="117"/>
    </location>
</feature>
<evidence type="ECO:0000256" key="1">
    <source>
        <dbReference type="SAM" id="Coils"/>
    </source>
</evidence>
<evidence type="ECO:0000259" key="3">
    <source>
        <dbReference type="Pfam" id="PF04389"/>
    </source>
</evidence>
<proteinExistence type="predicted"/>